<dbReference type="EMBL" id="CP058910">
    <property type="protein sequence ID" value="QLH79719.1"/>
    <property type="molecule type" value="Genomic_DNA"/>
</dbReference>
<evidence type="ECO:0000313" key="1">
    <source>
        <dbReference type="EMBL" id="QLH79719.1"/>
    </source>
</evidence>
<protein>
    <submittedName>
        <fullName evidence="1">Uncharacterized protein</fullName>
    </submittedName>
</protein>
<sequence>MTSSETEDPSTLDPLTTAAYHVTVDGGRDSFYALSIEREDSDTAYLMSDTVVALDQMR</sequence>
<dbReference type="KEGG" id="hrr:HZS55_21565"/>
<accession>A0A7D5PD21</accession>
<dbReference type="OrthoDB" id="231816at2157"/>
<dbReference type="AlphaFoldDB" id="A0A7D5PD21"/>
<dbReference type="GeneID" id="56080510"/>
<name>A0A7D5PD21_9EURY</name>
<proteinExistence type="predicted"/>
<keyword evidence="2" id="KW-1185">Reference proteome</keyword>
<dbReference type="Proteomes" id="UP000509667">
    <property type="component" value="Chromosome"/>
</dbReference>
<organism evidence="1 2">
    <name type="scientific">Halosimplex rubrum</name>
    <dbReference type="NCBI Taxonomy" id="869889"/>
    <lineage>
        <taxon>Archaea</taxon>
        <taxon>Methanobacteriati</taxon>
        <taxon>Methanobacteriota</taxon>
        <taxon>Stenosarchaea group</taxon>
        <taxon>Halobacteria</taxon>
        <taxon>Halobacteriales</taxon>
        <taxon>Haloarculaceae</taxon>
        <taxon>Halosimplex</taxon>
    </lineage>
</organism>
<evidence type="ECO:0000313" key="2">
    <source>
        <dbReference type="Proteomes" id="UP000509667"/>
    </source>
</evidence>
<gene>
    <name evidence="1" type="ORF">HZS55_21565</name>
</gene>
<dbReference type="RefSeq" id="WP_179909583.1">
    <property type="nucleotide sequence ID" value="NZ_CP058910.1"/>
</dbReference>
<reference evidence="1 2" key="1">
    <citation type="submission" date="2020-07" db="EMBL/GenBank/DDBJ databases">
        <title>Halosimplex pelagicum sp. nov. and Halosimplex rubrum sp. nov., isolated from salted brown alga Laminaria, and emended description of the genus Halosimplex.</title>
        <authorList>
            <person name="Cui H."/>
        </authorList>
    </citation>
    <scope>NUCLEOTIDE SEQUENCE [LARGE SCALE GENOMIC DNA]</scope>
    <source>
        <strain evidence="1 2">R27</strain>
    </source>
</reference>